<evidence type="ECO:0000313" key="2">
    <source>
        <dbReference type="EMBL" id="GAA2326285.1"/>
    </source>
</evidence>
<dbReference type="Proteomes" id="UP001501444">
    <property type="component" value="Unassembled WGS sequence"/>
</dbReference>
<dbReference type="EMBL" id="BAAARV010000003">
    <property type="protein sequence ID" value="GAA2326285.1"/>
    <property type="molecule type" value="Genomic_DNA"/>
</dbReference>
<evidence type="ECO:0000313" key="3">
    <source>
        <dbReference type="Proteomes" id="UP001501444"/>
    </source>
</evidence>
<dbReference type="SUPFAM" id="SSF53474">
    <property type="entry name" value="alpha/beta-Hydrolases"/>
    <property type="match status" value="1"/>
</dbReference>
<keyword evidence="3" id="KW-1185">Reference proteome</keyword>
<organism evidence="2 3">
    <name type="scientific">Dactylosporangium salmoneum</name>
    <dbReference type="NCBI Taxonomy" id="53361"/>
    <lineage>
        <taxon>Bacteria</taxon>
        <taxon>Bacillati</taxon>
        <taxon>Actinomycetota</taxon>
        <taxon>Actinomycetes</taxon>
        <taxon>Micromonosporales</taxon>
        <taxon>Micromonosporaceae</taxon>
        <taxon>Dactylosporangium</taxon>
    </lineage>
</organism>
<reference evidence="3" key="1">
    <citation type="journal article" date="2019" name="Int. J. Syst. Evol. Microbiol.">
        <title>The Global Catalogue of Microorganisms (GCM) 10K type strain sequencing project: providing services to taxonomists for standard genome sequencing and annotation.</title>
        <authorList>
            <consortium name="The Broad Institute Genomics Platform"/>
            <consortium name="The Broad Institute Genome Sequencing Center for Infectious Disease"/>
            <person name="Wu L."/>
            <person name="Ma J."/>
        </authorList>
    </citation>
    <scope>NUCLEOTIDE SEQUENCE [LARGE SCALE GENOMIC DNA]</scope>
    <source>
        <strain evidence="3">JCM 3272</strain>
    </source>
</reference>
<dbReference type="InterPro" id="IPR029058">
    <property type="entry name" value="AB_hydrolase_fold"/>
</dbReference>
<dbReference type="InterPro" id="IPR000073">
    <property type="entry name" value="AB_hydrolase_1"/>
</dbReference>
<sequence length="262" mass="27196">MIGADGGEVAVQRYVEVGGVRTWYDERGTGDPVVLLHGAIVDSRCFDGNLDALAGSFRLYLPERRGHGHTADPGGPLSPQLMAADTIEFLRTVLGGPAALVGYSAGAVVALLAALARPDLVSRLVLISGAFHQDGVLLPPASPADIPQVIYDQHAEVSPHGPGHLTSVIERIVAAAEAGDLALSAAELRAVGCRTLVLTGDDDAVSLEHTLELYRGLPDAELAVVPGATHTLLIEKPQLCTGLVAAFLGGPPVATHMPIRRA</sequence>
<comment type="caution">
    <text evidence="2">The sequence shown here is derived from an EMBL/GenBank/DDBJ whole genome shotgun (WGS) entry which is preliminary data.</text>
</comment>
<dbReference type="RefSeq" id="WP_344610146.1">
    <property type="nucleotide sequence ID" value="NZ_BAAARV010000003.1"/>
</dbReference>
<feature type="domain" description="AB hydrolase-1" evidence="1">
    <location>
        <begin position="33"/>
        <end position="238"/>
    </location>
</feature>
<dbReference type="PANTHER" id="PTHR43433">
    <property type="entry name" value="HYDROLASE, ALPHA/BETA FOLD FAMILY PROTEIN"/>
    <property type="match status" value="1"/>
</dbReference>
<keyword evidence="2" id="KW-0378">Hydrolase</keyword>
<dbReference type="Gene3D" id="3.40.50.1820">
    <property type="entry name" value="alpha/beta hydrolase"/>
    <property type="match status" value="1"/>
</dbReference>
<gene>
    <name evidence="2" type="ORF">GCM10010170_000980</name>
</gene>
<dbReference type="GO" id="GO:0016787">
    <property type="term" value="F:hydrolase activity"/>
    <property type="evidence" value="ECO:0007669"/>
    <property type="project" value="UniProtKB-KW"/>
</dbReference>
<dbReference type="InterPro" id="IPR050471">
    <property type="entry name" value="AB_hydrolase"/>
</dbReference>
<dbReference type="PANTHER" id="PTHR43433:SF4">
    <property type="entry name" value="NON-HEME CHLOROPEROXIDASE-RELATED"/>
    <property type="match status" value="1"/>
</dbReference>
<dbReference type="Pfam" id="PF12697">
    <property type="entry name" value="Abhydrolase_6"/>
    <property type="match status" value="1"/>
</dbReference>
<name>A0ABP5S7Y3_9ACTN</name>
<evidence type="ECO:0000259" key="1">
    <source>
        <dbReference type="Pfam" id="PF12697"/>
    </source>
</evidence>
<accession>A0ABP5S7Y3</accession>
<protein>
    <submittedName>
        <fullName evidence="2">Alpha/beta hydrolase</fullName>
    </submittedName>
</protein>
<proteinExistence type="predicted"/>